<dbReference type="InterPro" id="IPR049326">
    <property type="entry name" value="Rhodopsin_dom_fungi"/>
</dbReference>
<feature type="region of interest" description="Disordered" evidence="6">
    <location>
        <begin position="155"/>
        <end position="182"/>
    </location>
</feature>
<accession>A0ABR3P365</accession>
<reference evidence="8 9" key="1">
    <citation type="submission" date="2024-07" db="EMBL/GenBank/DDBJ databases">
        <title>Draft sequence of the Neodothiora populina.</title>
        <authorList>
            <person name="Drown D.D."/>
            <person name="Schuette U.S."/>
            <person name="Buechlein A.B."/>
            <person name="Rusch D.R."/>
            <person name="Winton L.W."/>
            <person name="Adams G.A."/>
        </authorList>
    </citation>
    <scope>NUCLEOTIDE SEQUENCE [LARGE SCALE GENOMIC DNA]</scope>
    <source>
        <strain evidence="8 9">CPC 39397</strain>
    </source>
</reference>
<dbReference type="PANTHER" id="PTHR33048">
    <property type="entry name" value="PTH11-LIKE INTEGRAL MEMBRANE PROTEIN (AFU_ORTHOLOGUE AFUA_5G11245)"/>
    <property type="match status" value="1"/>
</dbReference>
<dbReference type="PANTHER" id="PTHR33048:SF47">
    <property type="entry name" value="INTEGRAL MEMBRANE PROTEIN-RELATED"/>
    <property type="match status" value="1"/>
</dbReference>
<comment type="similarity">
    <text evidence="5">Belongs to the SAT4 family.</text>
</comment>
<keyword evidence="2" id="KW-0812">Transmembrane</keyword>
<keyword evidence="9" id="KW-1185">Reference proteome</keyword>
<dbReference type="GeneID" id="95978434"/>
<sequence>MALKMAPRQKIALIATVALGGIPIIASIIRCLRVSQILTSTDPTWKSYDSSNWSAVDTNVSVICASAPALKPLLRQIAPRLMGSSFSTSQPGYSGGYGSGGQSWMGTGRSTEHGFELRSASNYGMQPTHSQTELAHTNCKNEWFMTNDIESQIEDDDHSDISRDHGITKSTHVVISSESRTP</sequence>
<keyword evidence="3" id="KW-1133">Transmembrane helix</keyword>
<feature type="compositionally biased region" description="Polar residues" evidence="6">
    <location>
        <begin position="168"/>
        <end position="182"/>
    </location>
</feature>
<dbReference type="InterPro" id="IPR052337">
    <property type="entry name" value="SAT4-like"/>
</dbReference>
<evidence type="ECO:0000256" key="4">
    <source>
        <dbReference type="ARBA" id="ARBA00023136"/>
    </source>
</evidence>
<proteinExistence type="inferred from homology"/>
<evidence type="ECO:0000259" key="7">
    <source>
        <dbReference type="Pfam" id="PF20684"/>
    </source>
</evidence>
<comment type="caution">
    <text evidence="8">The sequence shown here is derived from an EMBL/GenBank/DDBJ whole genome shotgun (WGS) entry which is preliminary data.</text>
</comment>
<evidence type="ECO:0000256" key="6">
    <source>
        <dbReference type="SAM" id="MobiDB-lite"/>
    </source>
</evidence>
<protein>
    <recommendedName>
        <fullName evidence="7">Rhodopsin domain-containing protein</fullName>
    </recommendedName>
</protein>
<evidence type="ECO:0000256" key="3">
    <source>
        <dbReference type="ARBA" id="ARBA00022989"/>
    </source>
</evidence>
<evidence type="ECO:0000256" key="2">
    <source>
        <dbReference type="ARBA" id="ARBA00022692"/>
    </source>
</evidence>
<evidence type="ECO:0000313" key="9">
    <source>
        <dbReference type="Proteomes" id="UP001562354"/>
    </source>
</evidence>
<dbReference type="Proteomes" id="UP001562354">
    <property type="component" value="Unassembled WGS sequence"/>
</dbReference>
<name>A0ABR3P365_9PEZI</name>
<feature type="domain" description="Rhodopsin" evidence="7">
    <location>
        <begin position="2"/>
        <end position="75"/>
    </location>
</feature>
<organism evidence="8 9">
    <name type="scientific">Neodothiora populina</name>
    <dbReference type="NCBI Taxonomy" id="2781224"/>
    <lineage>
        <taxon>Eukaryota</taxon>
        <taxon>Fungi</taxon>
        <taxon>Dikarya</taxon>
        <taxon>Ascomycota</taxon>
        <taxon>Pezizomycotina</taxon>
        <taxon>Dothideomycetes</taxon>
        <taxon>Dothideomycetidae</taxon>
        <taxon>Dothideales</taxon>
        <taxon>Dothioraceae</taxon>
        <taxon>Neodothiora</taxon>
    </lineage>
</organism>
<dbReference type="EMBL" id="JBFMKM010000016">
    <property type="protein sequence ID" value="KAL1297158.1"/>
    <property type="molecule type" value="Genomic_DNA"/>
</dbReference>
<dbReference type="Pfam" id="PF20684">
    <property type="entry name" value="Fung_rhodopsin"/>
    <property type="match status" value="1"/>
</dbReference>
<evidence type="ECO:0000256" key="1">
    <source>
        <dbReference type="ARBA" id="ARBA00004141"/>
    </source>
</evidence>
<dbReference type="RefSeq" id="XP_069196840.1">
    <property type="nucleotide sequence ID" value="XM_069348574.1"/>
</dbReference>
<gene>
    <name evidence="8" type="ORF">AAFC00_004734</name>
</gene>
<keyword evidence="4" id="KW-0472">Membrane</keyword>
<evidence type="ECO:0000313" key="8">
    <source>
        <dbReference type="EMBL" id="KAL1297158.1"/>
    </source>
</evidence>
<comment type="subcellular location">
    <subcellularLocation>
        <location evidence="1">Membrane</location>
        <topology evidence="1">Multi-pass membrane protein</topology>
    </subcellularLocation>
</comment>
<evidence type="ECO:0000256" key="5">
    <source>
        <dbReference type="ARBA" id="ARBA00038359"/>
    </source>
</evidence>